<name>A0AAU9XNF2_9CNID</name>
<dbReference type="Pfam" id="PF00022">
    <property type="entry name" value="Actin"/>
    <property type="match status" value="1"/>
</dbReference>
<sequence length="1160" mass="127494">MFYLSPWTLFGLIFCTAYFVLVLCGFGRKGDQRKVSQKSNEESVSSTKYCDDEIEETQARIADQKLNSIDLGNDSQGGRSDTQRQIHEGTLSCEIPYANNSLESSKQAPAHSDEGDNLTVKQILAPVKCNASLRSQDALNLQEFNISEDFVTERGEIRGRGNNTSNSNANEYFSEFLEGSTKHFEELKFSRENQGEISNIVTKTSVGTVSSAPEEYNFAAFENEQPILHSEPCVDAVEANYSETDLDKNSLFGDFAELLITKAATNALSDVDLELRANVLAENISTQIVYDAIGQLSADSGKEEFDAENVQEIHSFAGDVINSLFQGATGKVSLVKDVESFAKDLSEQIISEGVLIYTAKQKFEQGRKKKVSLGEIRIFSEDVVSEVLSDGIEEAALLKDEHMEDYLNNKNTAQVTGLEDPVPHNADSSGDEVCQAAYQEVAISSSLQPHISGVVENLVNGAIYEASLRVRAHPGNEPLQESELQPYSQDVLESQVDETVKELIFSAVNEAADHENQKSSIAQETMPMIQNELESQVGSYVDNALQNAVSEASVKVLEGHSEATHQHRVLNGHVDLSQHSVVESHSCQSTPEDVGPVEKETEIVDQSEGYDIVPSKHNNLQTELTGQKSGDNGDFWRRSLILDLEGDEEFDEAVESEKSLPSAGDSTSPTNDDELISDEDVEFIDSSEDEVIDHAEDAKLGAVGGSNAAKHGRSDDDRLEIEDDIDDVDEEDDDDTDDDDDEELFVPQSTVDGLCVSKPKEDKKKKHKTLPRARIQSAGSHYNSAVVIDNGCGTIKLGMAGEKKPSVVQPALYGIPKRYSLQMAGLDNKKDRQFGDAAAMKAGVMQLEYPMKAGLIENWSDIEDIWEYMLYSELGIEEGSNPILVTEVANTPRKNREKMAEILFEHLSAPAMYLANQLVLSLYASGLTLGMCLSSGFSVTQAAAIYEGCLLAHTVQELDIGGQSLTDNLQKLLRDNKGHNFNSSSGWQIVNNMKEKMAYVAQDYPSELHQYKTSAALTQHYKLPDGQFVDISSEMITTAEPLFTPETLLGADDTVASQFPIHKLVNNALRGCCPDLQSVMSRNVVLSGGTTLMRGLVPRLEHELSKINPKVRTVRAPDNRRYSAWIGGSILGSLSTIDSMYVTIDEYADYGGRIVNQKCF</sequence>
<gene>
    <name evidence="5" type="ORF">PMEA_00026996</name>
</gene>
<keyword evidence="4" id="KW-0472">Membrane</keyword>
<keyword evidence="4" id="KW-1133">Transmembrane helix</keyword>
<dbReference type="SMART" id="SM00268">
    <property type="entry name" value="ACTIN"/>
    <property type="match status" value="1"/>
</dbReference>
<feature type="region of interest" description="Disordered" evidence="3">
    <location>
        <begin position="65"/>
        <end position="84"/>
    </location>
</feature>
<evidence type="ECO:0000256" key="3">
    <source>
        <dbReference type="SAM" id="MobiDB-lite"/>
    </source>
</evidence>
<feature type="compositionally biased region" description="Acidic residues" evidence="3">
    <location>
        <begin position="717"/>
        <end position="744"/>
    </location>
</feature>
<protein>
    <recommendedName>
        <fullName evidence="7">Actin</fullName>
    </recommendedName>
</protein>
<dbReference type="InterPro" id="IPR004000">
    <property type="entry name" value="Actin"/>
</dbReference>
<comment type="similarity">
    <text evidence="1 2">Belongs to the actin family.</text>
</comment>
<dbReference type="Gene3D" id="3.90.640.10">
    <property type="entry name" value="Actin, Chain A, domain 4"/>
    <property type="match status" value="1"/>
</dbReference>
<feature type="transmembrane region" description="Helical" evidence="4">
    <location>
        <begin position="6"/>
        <end position="26"/>
    </location>
</feature>
<evidence type="ECO:0000313" key="5">
    <source>
        <dbReference type="EMBL" id="CAH3153135.1"/>
    </source>
</evidence>
<dbReference type="SUPFAM" id="SSF53067">
    <property type="entry name" value="Actin-like ATPase domain"/>
    <property type="match status" value="2"/>
</dbReference>
<evidence type="ECO:0000256" key="1">
    <source>
        <dbReference type="ARBA" id="ARBA00006752"/>
    </source>
</evidence>
<dbReference type="PRINTS" id="PR00190">
    <property type="entry name" value="ACTIN"/>
</dbReference>
<proteinExistence type="inferred from homology"/>
<dbReference type="Proteomes" id="UP001159428">
    <property type="component" value="Unassembled WGS sequence"/>
</dbReference>
<dbReference type="FunFam" id="3.30.420.40:FF:000050">
    <property type="entry name" value="Actin, alpha skeletal muscle"/>
    <property type="match status" value="1"/>
</dbReference>
<evidence type="ECO:0000313" key="6">
    <source>
        <dbReference type="Proteomes" id="UP001159428"/>
    </source>
</evidence>
<evidence type="ECO:0000256" key="2">
    <source>
        <dbReference type="RuleBase" id="RU000487"/>
    </source>
</evidence>
<feature type="region of interest" description="Disordered" evidence="3">
    <location>
        <begin position="648"/>
        <end position="676"/>
    </location>
</feature>
<organism evidence="5 6">
    <name type="scientific">Pocillopora meandrina</name>
    <dbReference type="NCBI Taxonomy" id="46732"/>
    <lineage>
        <taxon>Eukaryota</taxon>
        <taxon>Metazoa</taxon>
        <taxon>Cnidaria</taxon>
        <taxon>Anthozoa</taxon>
        <taxon>Hexacorallia</taxon>
        <taxon>Scleractinia</taxon>
        <taxon>Astrocoeniina</taxon>
        <taxon>Pocilloporidae</taxon>
        <taxon>Pocillopora</taxon>
    </lineage>
</organism>
<dbReference type="EMBL" id="CALNXJ010000052">
    <property type="protein sequence ID" value="CAH3153135.1"/>
    <property type="molecule type" value="Genomic_DNA"/>
</dbReference>
<keyword evidence="4" id="KW-0812">Transmembrane</keyword>
<evidence type="ECO:0000256" key="4">
    <source>
        <dbReference type="SAM" id="Phobius"/>
    </source>
</evidence>
<dbReference type="Gene3D" id="3.30.420.40">
    <property type="match status" value="2"/>
</dbReference>
<comment type="caution">
    <text evidence="5">The sequence shown here is derived from an EMBL/GenBank/DDBJ whole genome shotgun (WGS) entry which is preliminary data.</text>
</comment>
<accession>A0AAU9XNF2</accession>
<keyword evidence="6" id="KW-1185">Reference proteome</keyword>
<feature type="region of interest" description="Disordered" evidence="3">
    <location>
        <begin position="698"/>
        <end position="774"/>
    </location>
</feature>
<evidence type="ECO:0008006" key="7">
    <source>
        <dbReference type="Google" id="ProtNLM"/>
    </source>
</evidence>
<dbReference type="AlphaFoldDB" id="A0AAU9XNF2"/>
<reference evidence="5 6" key="1">
    <citation type="submission" date="2022-05" db="EMBL/GenBank/DDBJ databases">
        <authorList>
            <consortium name="Genoscope - CEA"/>
            <person name="William W."/>
        </authorList>
    </citation>
    <scope>NUCLEOTIDE SEQUENCE [LARGE SCALE GENOMIC DNA]</scope>
</reference>
<dbReference type="InterPro" id="IPR043129">
    <property type="entry name" value="ATPase_NBD"/>
</dbReference>
<dbReference type="PANTHER" id="PTHR11937">
    <property type="entry name" value="ACTIN"/>
    <property type="match status" value="1"/>
</dbReference>